<sequence length="140" mass="16318">MKVSTFKMDSKIISVFILISVIVTLSYAGEEEIKTIGDFLKKFGNINMEEVLQNDRLFQAYHKCFLEQGPCTPEAREMRNVIPSLVKTACDACTPEQKKEMKKHLDYARHNRAKEWEELLDKYDPKREILEKFLSSVPDK</sequence>
<dbReference type="InterPro" id="IPR036682">
    <property type="entry name" value="OS_D_A10/PebIII_sf"/>
</dbReference>
<accession>A0A0C5K108</accession>
<dbReference type="InterPro" id="IPR005055">
    <property type="entry name" value="A10/PebIII"/>
</dbReference>
<dbReference type="Gene3D" id="1.10.2080.10">
    <property type="entry name" value="Insect odorant-binding protein A10/Ejaculatory bulb-specific protein 3"/>
    <property type="match status" value="1"/>
</dbReference>
<name>A0A0C5K108_9HEMI</name>
<protein>
    <submittedName>
        <fullName evidence="1">Chemosensory protein</fullName>
    </submittedName>
</protein>
<organism evidence="1">
    <name type="scientific">Phenacoccus solenopsis</name>
    <name type="common">Solenopsis mealybug</name>
    <dbReference type="NCBI Taxonomy" id="483260"/>
    <lineage>
        <taxon>Eukaryota</taxon>
        <taxon>Metazoa</taxon>
        <taxon>Ecdysozoa</taxon>
        <taxon>Arthropoda</taxon>
        <taxon>Hexapoda</taxon>
        <taxon>Insecta</taxon>
        <taxon>Pterygota</taxon>
        <taxon>Neoptera</taxon>
        <taxon>Paraneoptera</taxon>
        <taxon>Hemiptera</taxon>
        <taxon>Sternorrhyncha</taxon>
        <taxon>Coccoidea</taxon>
        <taxon>Pseudococcidae</taxon>
        <taxon>Phenacoccus</taxon>
    </lineage>
</organism>
<dbReference type="PANTHER" id="PTHR11257:SF13">
    <property type="entry name" value="GEO07322P1"/>
    <property type="match status" value="1"/>
</dbReference>
<gene>
    <name evidence="1" type="primary">CSP12</name>
</gene>
<dbReference type="PANTHER" id="PTHR11257">
    <property type="entry name" value="CHEMOSENSORY PROTEIN-RELATED"/>
    <property type="match status" value="1"/>
</dbReference>
<dbReference type="Pfam" id="PF03392">
    <property type="entry name" value="OS-D"/>
    <property type="match status" value="1"/>
</dbReference>
<reference evidence="1" key="1">
    <citation type="submission" date="2015-01" db="EMBL/GenBank/DDBJ databases">
        <title>Identification and expression pattern of chemosensory protein gene in Phenacoccus solenopsis Tinsley.</title>
        <authorList>
            <person name="Zhao J.V."/>
        </authorList>
    </citation>
    <scope>NUCLEOTIDE SEQUENCE</scope>
</reference>
<dbReference type="AlphaFoldDB" id="A0A0C5K108"/>
<evidence type="ECO:0000313" key="1">
    <source>
        <dbReference type="EMBL" id="AJP61962.1"/>
    </source>
</evidence>
<dbReference type="SUPFAM" id="SSF100910">
    <property type="entry name" value="Chemosensory protein Csp2"/>
    <property type="match status" value="1"/>
</dbReference>
<proteinExistence type="evidence at transcript level"/>
<dbReference type="EMBL" id="KP645400">
    <property type="protein sequence ID" value="AJP61962.1"/>
    <property type="molecule type" value="mRNA"/>
</dbReference>